<dbReference type="NCBIfam" id="TIGR04131">
    <property type="entry name" value="Bac_Flav_CTERM"/>
    <property type="match status" value="1"/>
</dbReference>
<dbReference type="InterPro" id="IPR013783">
    <property type="entry name" value="Ig-like_fold"/>
</dbReference>
<comment type="caution">
    <text evidence="3">The sequence shown here is derived from an EMBL/GenBank/DDBJ whole genome shotgun (WGS) entry which is preliminary data.</text>
</comment>
<proteinExistence type="predicted"/>
<evidence type="ECO:0000313" key="3">
    <source>
        <dbReference type="EMBL" id="RFM27723.1"/>
    </source>
</evidence>
<dbReference type="SMART" id="SM00409">
    <property type="entry name" value="IG"/>
    <property type="match status" value="5"/>
</dbReference>
<name>A0A3E1NIG7_9BACT</name>
<gene>
    <name evidence="3" type="ORF">DXN05_13545</name>
</gene>
<evidence type="ECO:0000313" key="4">
    <source>
        <dbReference type="Proteomes" id="UP000261284"/>
    </source>
</evidence>
<dbReference type="RefSeq" id="WP_116847801.1">
    <property type="nucleotide sequence ID" value="NZ_QTJU01000004.1"/>
</dbReference>
<dbReference type="InterPro" id="IPR003599">
    <property type="entry name" value="Ig_sub"/>
</dbReference>
<feature type="domain" description="Ig-like" evidence="2">
    <location>
        <begin position="462"/>
        <end position="539"/>
    </location>
</feature>
<dbReference type="InterPro" id="IPR026341">
    <property type="entry name" value="T9SS_type_B"/>
</dbReference>
<reference evidence="3 4" key="1">
    <citation type="submission" date="2018-08" db="EMBL/GenBank/DDBJ databases">
        <title>Chitinophagaceae sp. K23C18032701, a novel bacterium isolated from forest soil.</title>
        <authorList>
            <person name="Wang C."/>
        </authorList>
    </citation>
    <scope>NUCLEOTIDE SEQUENCE [LARGE SCALE GENOMIC DNA]</scope>
    <source>
        <strain evidence="3 4">K23C18032701</strain>
    </source>
</reference>
<accession>A0A3E1NIG7</accession>
<dbReference type="Proteomes" id="UP000261284">
    <property type="component" value="Unassembled WGS sequence"/>
</dbReference>
<dbReference type="InterPro" id="IPR007110">
    <property type="entry name" value="Ig-like_dom"/>
</dbReference>
<keyword evidence="1" id="KW-0732">Signal</keyword>
<keyword evidence="4" id="KW-1185">Reference proteome</keyword>
<dbReference type="Gene3D" id="2.60.40.1080">
    <property type="match status" value="1"/>
</dbReference>
<dbReference type="OrthoDB" id="1490014at2"/>
<feature type="signal peptide" evidence="1">
    <location>
        <begin position="1"/>
        <end position="21"/>
    </location>
</feature>
<sequence>MNWRIIVVTLMLALPFARAKAQTDTAFWIGIPVATKGHATVAESDMELRVTTLSSSAVITVSVPGKNQVLYTSGIVAANSVISIPLTTYRDSLECQFGKIGNWGLKVTATAPVTAYYDEASVHDPEIFALKGGNGLGVKFYVPGQDIWSNASGYSPTPYNTATIVATQDNTTINFKPSTNCQGGYLAGQTYTIKLNKGQTFCFASNSTSAAKHLGGSYITSDKPIAVTMSDDSVGAKDSKGTTCYDMGGDQLVPTNMYGLEYISPVGTLDYQTIYSPVTKDLAVVTALIDNTTITFSQGGQPDFSVTINAGKSYEFLYKDSALYINASAPISLMHVTGNGCELGYAQVPPINCTGSNQVGVVRPNAQQFSLVVLVPKAGINGFVTKVNGTTKTLIPPTAFVPIPNTTWMYAKIFNLSTATVPSGGSIIATNTGTKFHMGIICGDGTTGCSYGYFSDFASFKPIVTATPNPVCAGQDVQLACDPVNHASGQTFIWTGPNSYLSTDQNPLVTIPATSGLLSYYCQVTQPGCSYPFQQVDVTVNPSPDIIITGSQVFCNGAATGNINFTSSVPKTTFSWVEKNPTPGIGMPTSSGTNVTKINSFTAVNNSNSAISDLVLVTATAGACTTSTNMVLTANPTPDITTQPVDATVCQYSDATFFVTSKVSDAQFQWYVNDGSGGGFKPIGGATNDTLIIPGVSIAQHGYKYQVIVTSPTYACSSRVSNPASLRVYPAPVVKTVSPAAPCYPGTVNLKAAAVTAGSDAALVFSYFTDAAGTVPLADPTKAAAPGTYYIVGTRQSSGCSSLPIPVVVTSKPQPVVKTTPQFYCKYDDVNLKDPSVVKGSDAGLTYAYYYDTLIQKPISDPTHVTAATYYIVGTNTSTGCTSKATPVVVTQYPVPVIVTHDSSVCAPNTVDLTKPSITVGSSPNLKFSYFLDNIQQYPIADPTKVSSGTYYIVGLDTTSNCSSVATPVKVIVKTLPNVVTNDTAVCAPATVNLTWAGITKGSDAGLAFSYFLDGTATNPVADPTSVTQGNYYIVGKNATSGCQSAPKLVRAFINAKPTVVTKDQTACFPSTVDLTDISVTDGSDAGLVYSYYTNAAATKPLNPATSVTTGTYYIIGTNNLTTCVSIAVPVKVTIIAQPKVVTHPLQVCSPNYVDLTSPNATVYSDAGLIFTYYTDAAATNFVGTPNTVNGGTYYIVGTNPTTHCASVPTAITATINSLPNVVTVDKNFCAPSKANLKDPAITAGSDAGLTFTYFNDNNLTSPVSDPTNVVAGTYWIVGQSGTTTCKSNPISVTVGINPQPVVNTKDQTVCAPATVDLTDTAAVTPGSEKGLKYYYYSNAGATTLVPDPTSVTAGTYYIVGQNKVSGCLSPVKQVKVTVNPSPHVETHNPTEVCAPLPIDLTAPSVTAGSDPGLVYTYYKNAAATQPLTQAEAQNITKTGTYYIIGTIAATGCSSQPVAVTATINPQPPVSPIAGNQTLCAGNADYLKDPTANGVWRSSDTSIAKIDSLTGLIIGVKAGIADITYVINGTNGCKGTSDIFTVTVKSSPNLVINQPAAVCSPDKVNLTDPAITTGSDAGLKLDYYLNSTVTSVIADPTAVDSGTYYIKATNTTLGCFTVKPVLAKVNPKPKVIVADPKAVCAPNTVDLNTAIVTASSDAGLTYAFYTDAGATNAVPAQQPNSGTFYIVGTDPVTGCSSDPKLVKVTVNPIPNMVLKNPVLACAPDKIDLTALSVKAGSDPGLTYTYFGNAAGTVALADPQHLDAGTYYIVGTSSFGCSTPPTAVTGVINQPPAVTVHNPDAACSPNKVDLTEAAVTAGSEAGLTFTYYTDAAATKPLTLSQAQSAPAGIYYIVGTKPSTGCSSVPQPVTATVNAKPKVQVKDPAAICSPGKVDLETAIVAAGTDNNLTFNYYRDAAATDEIITYTQVDAGTYYIIGTNASTHCRSDAMAVKVTINKQPKVIITNPAPVCAPATIDLTQASVTAGSDAGLTYYYYSDALATVKVADARAVTGGTYYIVGVPSSGCPSQPIPVVATVNPVPKVVIINPDAVCSPDKVDLTAPVVTSGSDAALIFSYFDDAKATVPETHPEAVNAGTYYIIGTNPSTGCKSDPKPVIATVNKKPQVQVQNPPAVCYPGTVDLATAIVAGGTDAGLNFSYFIDAGGTKPVTNPNAVGTGTYYIFGTNPATHCVSLPMQVNTLVNALPVVVVANPVTACAPNKVNLTQAGITTGSDAGLSFTYYIDAATTVHMTDSTKADAGTYYIVGKSSATGCSSVPVKMIAAINPQPKVKINDPAAVCAPQTINLTAGTITAGSDANLNYTYYSDASATAIVANPAAVGNGVYYIVGTDKATGCSSVPMKINVTVNAKPLVQVNNTLTVCAPDKANLYSAIVLAGTDPSLTFGYYIDALGTKPVTDYAHVDAGTYYIIGTNTITGCSSDAMKVQVTITRQPTVTIHNPDAVCAPDKVNLTGAKVTAGSDGGLTYTYFIDAAATTHTVDSTQVDAGTYYIVGTTLAGCKSVPIPVIAKINAVPTLVINNPAPVCSPDKVNLTAAAVTAGSDAGLSYSYYYFSDLTGAIPTPDAVNDGTYYIKATNPATGCSTSAAVTAVVNARPFVQVHAPAAVCAPAKVDLTSPAITAGSDAGLVYDYFTDASGTTRANTPNAADSGIYYIIGTNPVTGCKSDSKQVVVKVNKQPVVVITDPAPACAPDKVDLTQPSITAGSDAGLLFNYYVDAAATAHMTDSTKANAGTYYIVGIAPTGCTSPAMPVKVQINTQPKIVITQPGAVCAPGTIDLTSPAITAGSDANLVFSYYTNSAGTIKVTDPASVGTGTYYIVAHSTVTACANTITIPVTVTVNPKPIVVTGDAPPVCAPAKADLTLASKAGSDPGLTYKYYVDAGGINELQHPDQVDAGTYYVIGFNGFGCKSDAMPVKATINAQPNVVIVNPAPVCAPAKVDLTQPGITIQSDAGLTYNYYTDATATVHLADSTKVDAGLYYIVGKAADGCYSDPKLVVATINAKPVVITHAPAAICSPGTVDLTAPAITNGSDAGLTYSYFRNAAGTLVLTNPTAVAASGTYYILGYNNATGCYADMQSVTVTINAKPQVKATNPPVVCAPGKVNLNLVSTAGSDAGLSFSFYIDAGTTTLVPDISQVSAGTYYLVGKNTTTGCVSDAVPVIASVNPQPNVVITNPPAACAPATVNLTLSGVTNGSDAGLTYNYYTDAAATTHMTDSTKAPAGTYYIVGRAATGCTSEPKKVVVTVNSKPVVVATSPAPVCAPGTADLTAPSVTAGSDAGLTFAYYINVAKGIKVPVPQQAGNGTYYIVGTAATGCTSDSVKVQVVVNPQPQIQVANPPAVCAPSTVDLTKASTAGSDPNLTFKYYMDAAGSSEITTPTSVSAGTYYVIGINNTTGCLSVAKKITATVRPQPKVVVTNPPAVCAPGKVNLTQSSVTNGSDAGLTYNYYTDAATTTHVTDSTAVTAGTYYIVGIATTGCVSKVMPVVASINPQPNLVITNPAPVCAPGKVDITLPAITAGSEGGLIYTYFQDAAGTTVLSNPKTIGSSNTYYIKGANNATTCYSIKPVVVTVNPQPQVQVTANPAAACAPALVDLGTATLTLSNPSLAVKYYRDAAASVEVTTPNAVAAGKYYVVATDPVTGCSSAAAAITVTINKQPNVVTVNPAPLCSPATADLTVAAVTAGSDAFLQYKYYTDAAGTIALTDPAHAPAGTYYIVGSNTATGCSSDPKPVTVTVNNAPTMVVNQPPAVCAPATVDLTAPAITQGSDPAFNRFDVYVNVATGTLLADPVHAKAGTYYIVGVVTGGCNAPAQAVTVTINPQPVVTTVTIKPLCAPAKANLKNGVTADPKLQFSYYMDAACTIPVPNSAAVDDGVYYVIGTDKVTGCTSVPQPITVTVYDRPEFVVNQPAAVCSPGTVDLTSNAVLPDKSLIYSYFTDNLATVPMTTPTQAGAGDYYIVGKTLYGCKSEPQPVHVTVNPQPVVVFAPNPITLCAPDRADLTSDAYKTGSTPGLTYTYYQSNGTTVISATAAAQLDAGDYFVQGKDGSGCSSVPVPVKVIINKQPQVTFHNPPAVCEPGLVNLKDPSVIVTSDVITAVDYYTDNGVTPVLNPAAVPAGNYVIVVTGNNNCKSVAGTVQAIVNAKPKLQLNNPAPVCEPSLVNLTQPSVTQGNDPSLTYGYFTAANANPASAVPDPANVPANVYYLVGTSKDGCSSDPTPVTAVIYKKPVVTITQPAAVCAPATVNLKASAITTGSSADIVQYLYYASDKTTVLNTPEAVGAGTYYIVGVTGKGCMSDPAMVTVTVNSQAQFTVKTPAPICEPALFDLNTLVTADPSIDHFEFYYSNKIQQVPNASAVGAGTYYIEAITTNGCGSVMKPVDIVINKKPVLNLSNPQPVCAPGKADLTSIATDAAYTYQYYSDAAGTVTVPDPTQVGGAFYYITATSKATGCVSAISRVEAKVYPQPIVKITQPAAICAPAKGNLTDAAIVAGTTGIDHYLYYDATQANQVTDPTQVDAGTYYIVGVDKNGCSSAAKAVTIKINAQVQFTVNNPKPVCESQTVNLTDPAVRSSASPGVTYNYYYQDNTTVVADPTKVGAGIYYIEAVSVNGCPSLRKSVTVVVNKNPVLKLTDPAAVCEPALVNLTDPRIVAGNPSDLIYTYFLDNAGTPVPDATQVNTGTYYMVGTSSTTGCSSVPTPVKAVVHPKPVVKITNPAPVCAPSSINLTDAAITAGSSANIDHFIYYEADMKTVVLNPQQVTGTKYYIVAVSKDGCLSDFNEVDVTINSQAQFSVKNPAPVCEPKLVDLTTAVTADPAIKQFNYYYSDEHTVVPDPTQVASGTYYIEAITTNGCGADKKSVVVTINKKPVLHLNDPAAVCAPNNVDLTQGGVTAGNDPALTYTYFTDAAGTIAVTDPKNATAADYYVVGTSTQTGCSSDPVKITAVVNALPVVVITNPAAVCAPQSVNLTAAAVTAGSAPANISFTYYDPSGTLITAAQASSVTAAGTYYITATNNKTFCVSQKAPVVVTIHNKPDFSPATIPAVCAPAKANLTLAVAGITDPNLQFLYFDVNKQPISAAAAAAVDAGTYYVTAVDKTTTCMSEFKAITAVVNQPSKLTLQNPQAVCAPGKVNLTTPDVTAGNDPSLKYGYYTNAAATIAVADPIAVDAGTYYIAAVNAAGCTTIGQVTATVHPLVKLQVQNPDPVCAPGKVNLTDAKVTAGSDAGLQFVYYKADKTVISAAAATQVTSGTYYIQGINPVTGCKSDLLAVVATIGAQTAFVSNDPPAVCAPGKADLTDPSVTAGNDPSLVYTYYQQDGYTVITTANAKQVDAGKYWIQATTPGGCASELHQLTAVIVSKPVVVTTPPKAICAPGTVDLTQPAVTAGSTPDVDFTYYTDATLSTQVVNPAAVGAGTYYITATLRNGTHCVSDATAVVVTVRSQPVVVLPAATLTTCAPNTVDLTDPGVTNGNPNNYTFVYYQSNGTTVMTTTEAQHAGAGDYYIVAHDVNACGSVQVKITVVANQPPVFTVTSPLTTCAPVKADLNAAVPANAAVTYEFFAGSIATPVANATQVDPGTYFVRATDNTTRCVSDLQKIEVLMSDRPKVVTNPIRVCSPNNGDLTLPGVTTGSDAGLSFTYFNNANGTGPVATPTSVVDGSYYIVGTNINTGCTSVPTLVTVTSTTTPSLTITQPAAVCAPSKGNLDLAVKASTGYDASYNYTYYYSNKATQVPDPTQVAAGTYYVVVTNGQCSSDYIEIDIKVNAQPSDIKVKSDLGTCAPGTVDLATAIDPANNPAYTYTYYESNQTVLVANPNSVGAGTYYIVGKDPVTGCSSDISQHQVKVTIYEKPVVVPHNPQAVCAPATVDLTLPAVTAGSKLVATLKYYNASGTDITATANAVGAGTYTIVATSANGCVSDPATVTVTVNTRLNYTIKNPAAACDPDKVNLTTAVTGNDPLIHFDYYQANGTTPVADPTQVTAGQYYIVANDPSASCAAQGKTVTAVINKQPDINVSPVIAPCSPGTVDLTKLVDASNPDLTYQYFTATHAPVTDATAVGAGNYYIVGTFTSTTCSREVPVTITVKPKPVVVVTQPEAQCGGTVNIMAYDIIKNSDKSITNFHYYKDQAMLQPISDADAAQIAVSGTYWVAGVAGEPGGCVSDPKPIVVTIDAAPVVAITNPAPECEPNLVNLTAPAVTNGAVNNPNYIVRYFTASDLATQVANPAQVGSGTYYIQVTDKTTAKGCQTVQPVVAVVNKALIIDVDAVGTVCSPDKGDLTKLVKPIAGVTYHYYLADGITEITSTAAASVDAGYYYVSATSTSASCASVQHKVQMIAYNKPDLQLKASDAICAPALYDLTNTTITQGSSTDIVKYKYFNQATNTEVLPADAVKVGAGTYTIQAFTINGCSDSKNITVTINPQPKLEVKNPQPVCAPNKVDLTTAVQNPDAAITYTYYDQNKVKVADPTKVDAGQYYIQASYAATTGCTSDMLPVTVTTIAQPVVQNISGQSPIWVNNQFTFTSGPAGGTWSVISTDKTIVSVDPVTGVVTANKVGGPATVQYAVGNAQGCYAAKTMDVYVIAQQIPPITDPGGNTGNGKLCIGQTVDLTETYTGGKWSVDNGKIVSISKTTGTTITVTGLSAGTTDVVYTTTNPNGSVRYTIVVNPTPQFSTSDVIAICTGSKAFSTTPKFDIAGTTLGTWTRDNASGITVAPAGNSGSGLPQDVLTNSTKLPVDVAYHFKLVSPMGCSNANALATVRVYPKANLTVDQGSTYAVCEGGQLKLTGKSDISGVNFIWKDAAGNVVAKGATFVKDNVKASDAQTYTFMIDAQGTANCSVAQTIKVSVNAAPVATFNGLADFYCEGSPIKLTASSNTEVTYNWYTPNGKQVPGSTFEINEASMQDAGTYRLEAYDAAGGNKCPYVQNFPVVVNATPVTTITEKGPFCQNKTMDLVASSRLVTGTSFEWTDVVDPTIVRVKGAELKLDNLQGDSVRYYVHAKNTNGCFYWLRVSKAIDRTPKVDFPPIANVCQNAAPFELTASETAGLPGVGVFTGSGITSRGTFNPSLSAGTYSITYTYTVQGGCSDSKTNTFKVYPVPYVDAGEDVSMFEGMSAQLKAVVQGSYTSLLWSPYEDSASSHSLTPVVHPKQTTLYTLKVTNNFGCAVMDNVNVMVMKFELPNAISPNGDGINDTWVIKGLSNYPNALIEIFNRWGVPLWRGNGKTPWDGKYNGQYVPAGTYYYLIRLNDGVQKKPLSGWLEVVR</sequence>
<dbReference type="PROSITE" id="PS50835">
    <property type="entry name" value="IG_LIKE"/>
    <property type="match status" value="1"/>
</dbReference>
<dbReference type="Gene3D" id="2.60.40.10">
    <property type="entry name" value="Immunoglobulins"/>
    <property type="match status" value="2"/>
</dbReference>
<protein>
    <recommendedName>
        <fullName evidence="2">Ig-like domain-containing protein</fullName>
    </recommendedName>
</protein>
<dbReference type="Pfam" id="PF13585">
    <property type="entry name" value="CHU_C"/>
    <property type="match status" value="1"/>
</dbReference>
<dbReference type="EMBL" id="QTJU01000004">
    <property type="protein sequence ID" value="RFM27723.1"/>
    <property type="molecule type" value="Genomic_DNA"/>
</dbReference>
<evidence type="ECO:0000259" key="2">
    <source>
        <dbReference type="PROSITE" id="PS50835"/>
    </source>
</evidence>
<feature type="chain" id="PRO_5017815660" description="Ig-like domain-containing protein" evidence="1">
    <location>
        <begin position="22"/>
        <end position="7259"/>
    </location>
</feature>
<organism evidence="3 4">
    <name type="scientific">Deminuibacter soli</name>
    <dbReference type="NCBI Taxonomy" id="2291815"/>
    <lineage>
        <taxon>Bacteria</taxon>
        <taxon>Pseudomonadati</taxon>
        <taxon>Bacteroidota</taxon>
        <taxon>Chitinophagia</taxon>
        <taxon>Chitinophagales</taxon>
        <taxon>Chitinophagaceae</taxon>
        <taxon>Deminuibacter</taxon>
    </lineage>
</organism>
<evidence type="ECO:0000256" key="1">
    <source>
        <dbReference type="SAM" id="SignalP"/>
    </source>
</evidence>